<keyword evidence="1" id="KW-0479">Metal-binding</keyword>
<evidence type="ECO:0000259" key="3">
    <source>
        <dbReference type="Pfam" id="PF00190"/>
    </source>
</evidence>
<dbReference type="InterPro" id="IPR051610">
    <property type="entry name" value="GPI/OXD"/>
</dbReference>
<dbReference type="Proteomes" id="UP000192940">
    <property type="component" value="Chromosome I"/>
</dbReference>
<dbReference type="Gene3D" id="2.60.120.10">
    <property type="entry name" value="Jelly Rolls"/>
    <property type="match status" value="1"/>
</dbReference>
<dbReference type="GO" id="GO:0046872">
    <property type="term" value="F:metal ion binding"/>
    <property type="evidence" value="ECO:0007669"/>
    <property type="project" value="UniProtKB-KW"/>
</dbReference>
<dbReference type="InterPro" id="IPR011051">
    <property type="entry name" value="RmlC_Cupin_sf"/>
</dbReference>
<dbReference type="PANTHER" id="PTHR35848:SF6">
    <property type="entry name" value="CUPIN TYPE-2 DOMAIN-CONTAINING PROTEIN"/>
    <property type="match status" value="1"/>
</dbReference>
<proteinExistence type="predicted"/>
<dbReference type="STRING" id="1313296.SAMN05661091_2152"/>
<keyword evidence="5" id="KW-1185">Reference proteome</keyword>
<evidence type="ECO:0000256" key="1">
    <source>
        <dbReference type="ARBA" id="ARBA00022723"/>
    </source>
</evidence>
<reference evidence="4 5" key="1">
    <citation type="submission" date="2017-04" db="EMBL/GenBank/DDBJ databases">
        <authorList>
            <person name="Afonso C.L."/>
            <person name="Miller P.J."/>
            <person name="Scott M.A."/>
            <person name="Spackman E."/>
            <person name="Goraichik I."/>
            <person name="Dimitrov K.M."/>
            <person name="Suarez D.L."/>
            <person name="Swayne D.E."/>
        </authorList>
    </citation>
    <scope>NUCLEOTIDE SEQUENCE [LARGE SCALE GENOMIC DNA]</scope>
    <source>
        <strain evidence="4 5">N3/975</strain>
    </source>
</reference>
<dbReference type="InterPro" id="IPR006045">
    <property type="entry name" value="Cupin_1"/>
</dbReference>
<sequence length="196" mass="21915">MVYSSLNRANSLNHRIVWNLSQHTRTTTTGSQSDLTSAMIPLMNSMSMTDQVLNRGQRVSPHWHPDSNELCYVINGEFSVTVVEPLSESHQAFVLVPGCAIFIPAGWYHDITSLSDDARLISIYSTDEPHIIEALVAWSTINKEEHKMNDLPVRPVFNLGILHEKAPDQTSANRERNKKDSKKAAVPSPPLLTIKS</sequence>
<organism evidence="4 5">
    <name type="scientific">Paenibacillus uliginis N3/975</name>
    <dbReference type="NCBI Taxonomy" id="1313296"/>
    <lineage>
        <taxon>Bacteria</taxon>
        <taxon>Bacillati</taxon>
        <taxon>Bacillota</taxon>
        <taxon>Bacilli</taxon>
        <taxon>Bacillales</taxon>
        <taxon>Paenibacillaceae</taxon>
        <taxon>Paenibacillus</taxon>
    </lineage>
</organism>
<dbReference type="RefSeq" id="WP_208919069.1">
    <property type="nucleotide sequence ID" value="NZ_LT840184.1"/>
</dbReference>
<dbReference type="Pfam" id="PF00190">
    <property type="entry name" value="Cupin_1"/>
    <property type="match status" value="1"/>
</dbReference>
<evidence type="ECO:0000256" key="2">
    <source>
        <dbReference type="SAM" id="MobiDB-lite"/>
    </source>
</evidence>
<dbReference type="PANTHER" id="PTHR35848">
    <property type="entry name" value="OXALATE-BINDING PROTEIN"/>
    <property type="match status" value="1"/>
</dbReference>
<feature type="compositionally biased region" description="Basic and acidic residues" evidence="2">
    <location>
        <begin position="166"/>
        <end position="178"/>
    </location>
</feature>
<protein>
    <submittedName>
        <fullName evidence="4">Thermophilic glucose-6-phosphate isomerase and related metalloenzymes</fullName>
    </submittedName>
</protein>
<dbReference type="AlphaFoldDB" id="A0A1X7HAZ8"/>
<accession>A0A1X7HAZ8</accession>
<evidence type="ECO:0000313" key="4">
    <source>
        <dbReference type="EMBL" id="SMF82293.1"/>
    </source>
</evidence>
<feature type="region of interest" description="Disordered" evidence="2">
    <location>
        <begin position="166"/>
        <end position="196"/>
    </location>
</feature>
<dbReference type="InterPro" id="IPR014710">
    <property type="entry name" value="RmlC-like_jellyroll"/>
</dbReference>
<keyword evidence="4" id="KW-0413">Isomerase</keyword>
<feature type="domain" description="Cupin type-1" evidence="3">
    <location>
        <begin position="34"/>
        <end position="139"/>
    </location>
</feature>
<dbReference type="GO" id="GO:0016853">
    <property type="term" value="F:isomerase activity"/>
    <property type="evidence" value="ECO:0007669"/>
    <property type="project" value="UniProtKB-KW"/>
</dbReference>
<name>A0A1X7HAZ8_9BACL</name>
<dbReference type="EMBL" id="LT840184">
    <property type="protein sequence ID" value="SMF82293.1"/>
    <property type="molecule type" value="Genomic_DNA"/>
</dbReference>
<evidence type="ECO:0000313" key="5">
    <source>
        <dbReference type="Proteomes" id="UP000192940"/>
    </source>
</evidence>
<gene>
    <name evidence="4" type="ORF">SAMN05661091_2152</name>
</gene>
<dbReference type="SUPFAM" id="SSF51182">
    <property type="entry name" value="RmlC-like cupins"/>
    <property type="match status" value="1"/>
</dbReference>